<dbReference type="Proteomes" id="UP000193303">
    <property type="component" value="Unassembled WGS sequence"/>
</dbReference>
<sequence length="106" mass="11394">MKYVSENTRQWIKAFLLSVLLGGAQVALAAGGLSSAESRLKDAILSFYGIVAILAGLAMLVTAVWGYFGHKTLKDVVEVCAWIFFAGASLAIAKAIFDWGKQAYFS</sequence>
<gene>
    <name evidence="2" type="ORF">BV912_03755</name>
</gene>
<accession>A0A1X3DJB4</accession>
<name>A0A1X3DJB4_9NEIS</name>
<keyword evidence="1" id="KW-0812">Transmembrane</keyword>
<organism evidence="2 3">
    <name type="scientific">Neisseria dumasiana</name>
    <dbReference type="NCBI Taxonomy" id="1931275"/>
    <lineage>
        <taxon>Bacteria</taxon>
        <taxon>Pseudomonadati</taxon>
        <taxon>Pseudomonadota</taxon>
        <taxon>Betaproteobacteria</taxon>
        <taxon>Neisseriales</taxon>
        <taxon>Neisseriaceae</taxon>
        <taxon>Neisseria</taxon>
    </lineage>
</organism>
<dbReference type="EMBL" id="MTAB01000006">
    <property type="protein sequence ID" value="OSI23531.1"/>
    <property type="molecule type" value="Genomic_DNA"/>
</dbReference>
<protein>
    <submittedName>
        <fullName evidence="2">Uncharacterized protein</fullName>
    </submittedName>
</protein>
<keyword evidence="1" id="KW-0472">Membrane</keyword>
<evidence type="ECO:0000256" key="1">
    <source>
        <dbReference type="SAM" id="Phobius"/>
    </source>
</evidence>
<reference evidence="3" key="1">
    <citation type="submission" date="2017-01" db="EMBL/GenBank/DDBJ databases">
        <authorList>
            <person name="Mah S.A."/>
            <person name="Swanson W.J."/>
            <person name="Moy G.W."/>
            <person name="Vacquier V.D."/>
        </authorList>
    </citation>
    <scope>NUCLEOTIDE SEQUENCE [LARGE SCALE GENOMIC DNA]</scope>
    <source>
        <strain evidence="3">124861</strain>
    </source>
</reference>
<evidence type="ECO:0000313" key="2">
    <source>
        <dbReference type="EMBL" id="OSI23531.1"/>
    </source>
</evidence>
<proteinExistence type="predicted"/>
<dbReference type="AlphaFoldDB" id="A0A1X3DJB4"/>
<comment type="caution">
    <text evidence="2">The sequence shown here is derived from an EMBL/GenBank/DDBJ whole genome shotgun (WGS) entry which is preliminary data.</text>
</comment>
<feature type="transmembrane region" description="Helical" evidence="1">
    <location>
        <begin position="45"/>
        <end position="67"/>
    </location>
</feature>
<keyword evidence="1" id="KW-1133">Transmembrane helix</keyword>
<feature type="transmembrane region" description="Helical" evidence="1">
    <location>
        <begin position="79"/>
        <end position="97"/>
    </location>
</feature>
<evidence type="ECO:0000313" key="3">
    <source>
        <dbReference type="Proteomes" id="UP000193303"/>
    </source>
</evidence>